<dbReference type="PANTHER" id="PTHR31290:SF5">
    <property type="entry name" value="UV-DAMAGE ENDONUCLEASE"/>
    <property type="match status" value="1"/>
</dbReference>
<dbReference type="PANTHER" id="PTHR31290">
    <property type="entry name" value="UV-DAMAGE ENDONUCLEASE"/>
    <property type="match status" value="1"/>
</dbReference>
<dbReference type="GO" id="GO:0006289">
    <property type="term" value="P:nucleotide-excision repair"/>
    <property type="evidence" value="ECO:0007669"/>
    <property type="project" value="InterPro"/>
</dbReference>
<evidence type="ECO:0000313" key="8">
    <source>
        <dbReference type="Proteomes" id="UP000220527"/>
    </source>
</evidence>
<keyword evidence="5" id="KW-0378">Hydrolase</keyword>
<keyword evidence="4" id="KW-0228">DNA excision</keyword>
<dbReference type="GO" id="GO:0009411">
    <property type="term" value="P:response to UV"/>
    <property type="evidence" value="ECO:0007669"/>
    <property type="project" value="InterPro"/>
</dbReference>
<evidence type="ECO:0000256" key="2">
    <source>
        <dbReference type="ARBA" id="ARBA00022759"/>
    </source>
</evidence>
<protein>
    <recommendedName>
        <fullName evidence="9">Xylose isomerase-like TIM barrel domain-containing protein</fullName>
    </recommendedName>
</protein>
<accession>A0A2A6RN23</accession>
<dbReference type="EMBL" id="NQWI01000013">
    <property type="protein sequence ID" value="PDW04250.1"/>
    <property type="molecule type" value="Genomic_DNA"/>
</dbReference>
<keyword evidence="2" id="KW-0255">Endonuclease</keyword>
<dbReference type="Gene3D" id="3.20.20.150">
    <property type="entry name" value="Divalent-metal-dependent TIM barrel enzymes"/>
    <property type="match status" value="1"/>
</dbReference>
<dbReference type="Proteomes" id="UP000220527">
    <property type="component" value="Unassembled WGS sequence"/>
</dbReference>
<dbReference type="GO" id="GO:0004519">
    <property type="term" value="F:endonuclease activity"/>
    <property type="evidence" value="ECO:0007669"/>
    <property type="project" value="UniProtKB-KW"/>
</dbReference>
<gene>
    <name evidence="7" type="ORF">CJ255_04685</name>
</gene>
<dbReference type="InterPro" id="IPR004601">
    <property type="entry name" value="UvdE"/>
</dbReference>
<reference evidence="8" key="1">
    <citation type="submission" date="2017-08" db="EMBL/GenBank/DDBJ databases">
        <authorList>
            <person name="Grouzdev D.S."/>
            <person name="Gaisin V.A."/>
            <person name="Rysina M.S."/>
            <person name="Gorlenko V.M."/>
        </authorList>
    </citation>
    <scope>NUCLEOTIDE SEQUENCE [LARGE SCALE GENOMIC DNA]</scope>
    <source>
        <strain evidence="8">Kir15-3F</strain>
    </source>
</reference>
<evidence type="ECO:0000313" key="7">
    <source>
        <dbReference type="EMBL" id="PDW04250.1"/>
    </source>
</evidence>
<dbReference type="AlphaFoldDB" id="A0A2A6RN23"/>
<comment type="caution">
    <text evidence="7">The sequence shown here is derived from an EMBL/GenBank/DDBJ whole genome shotgun (WGS) entry which is preliminary data.</text>
</comment>
<evidence type="ECO:0000256" key="4">
    <source>
        <dbReference type="ARBA" id="ARBA00022769"/>
    </source>
</evidence>
<dbReference type="RefSeq" id="WP_097642933.1">
    <property type="nucleotide sequence ID" value="NZ_NQWI01000013.1"/>
</dbReference>
<dbReference type="OrthoDB" id="9782576at2"/>
<dbReference type="InterPro" id="IPR036237">
    <property type="entry name" value="Xyl_isomerase-like_sf"/>
</dbReference>
<name>A0A2A6RN23_9CHLR</name>
<organism evidence="7 8">
    <name type="scientific">Candidatus Viridilinea mediisalina</name>
    <dbReference type="NCBI Taxonomy" id="2024553"/>
    <lineage>
        <taxon>Bacteria</taxon>
        <taxon>Bacillati</taxon>
        <taxon>Chloroflexota</taxon>
        <taxon>Chloroflexia</taxon>
        <taxon>Chloroflexales</taxon>
        <taxon>Chloroflexineae</taxon>
        <taxon>Oscillochloridaceae</taxon>
        <taxon>Candidatus Viridilinea</taxon>
    </lineage>
</organism>
<keyword evidence="3" id="KW-0227">DNA damage</keyword>
<dbReference type="GO" id="GO:0016787">
    <property type="term" value="F:hydrolase activity"/>
    <property type="evidence" value="ECO:0007669"/>
    <property type="project" value="UniProtKB-KW"/>
</dbReference>
<dbReference type="Pfam" id="PF03851">
    <property type="entry name" value="UvdE"/>
    <property type="match status" value="1"/>
</dbReference>
<evidence type="ECO:0000256" key="1">
    <source>
        <dbReference type="ARBA" id="ARBA00022722"/>
    </source>
</evidence>
<evidence type="ECO:0000256" key="6">
    <source>
        <dbReference type="ARBA" id="ARBA00023204"/>
    </source>
</evidence>
<keyword evidence="8" id="KW-1185">Reference proteome</keyword>
<sequence length="310" mass="33024">MIRLGFAVRALGRPGLVCGGRSDQQHLSIALTGLGDMVSYLGQIGVGFYRAAFVLPAEHGMRQVADCSDLLRILAKRLAANHVRISLHLPTNLSLASSDASHAAAASAIIEATAVLLAALDAARPPEVIEGIMVVHLAAPSGEAQSYHRFATRYHALSAQARQRLAIEHGSSGPSLGQLLMLHQQCGVAIVFDALHWALHNPEGLTLDLALGLALATWSPSVRPEVHLSSQRGEAHLLPARAGQAARILPPRPGQHADYVAFSDLERLLHAAHGLPPFDLMLEAKAGDLALLRLRHELAQRAPALVQRVA</sequence>
<evidence type="ECO:0000256" key="3">
    <source>
        <dbReference type="ARBA" id="ARBA00022763"/>
    </source>
</evidence>
<keyword evidence="6" id="KW-0234">DNA repair</keyword>
<dbReference type="SUPFAM" id="SSF51658">
    <property type="entry name" value="Xylose isomerase-like"/>
    <property type="match status" value="1"/>
</dbReference>
<evidence type="ECO:0000256" key="5">
    <source>
        <dbReference type="ARBA" id="ARBA00022801"/>
    </source>
</evidence>
<evidence type="ECO:0008006" key="9">
    <source>
        <dbReference type="Google" id="ProtNLM"/>
    </source>
</evidence>
<proteinExistence type="predicted"/>
<keyword evidence="1" id="KW-0540">Nuclease</keyword>